<proteinExistence type="predicted"/>
<dbReference type="Proteomes" id="UP000325577">
    <property type="component" value="Linkage Group LG3"/>
</dbReference>
<dbReference type="PANTHER" id="PTHR36766:SF40">
    <property type="entry name" value="DISEASE RESISTANCE PROTEIN RGA3"/>
    <property type="match status" value="1"/>
</dbReference>
<evidence type="ECO:0000313" key="3">
    <source>
        <dbReference type="Proteomes" id="UP000325577"/>
    </source>
</evidence>
<dbReference type="GO" id="GO:0006952">
    <property type="term" value="P:defense response"/>
    <property type="evidence" value="ECO:0007669"/>
    <property type="project" value="UniProtKB-KW"/>
</dbReference>
<dbReference type="EMBL" id="CM018046">
    <property type="protein sequence ID" value="KAA8525116.1"/>
    <property type="molecule type" value="Genomic_DNA"/>
</dbReference>
<keyword evidence="3" id="KW-1185">Reference proteome</keyword>
<accession>A0A5J5A523</accession>
<sequence length="171" mass="19211">MLQNLTALEWLKIGPFKMLQVLPTALANLTSLKSLYISRWSELESLPEQGLRGLQSLRRLEIYGCNKLKSLSEGLQHLTALEKLIVSSCPKLGSLPAGIQSLTKLHLDIYSCPELARRCEKGKGEDWILDYFRSVSSEVSSDLIVQVKGSRYLLHKFPLLSKCLRPSEALL</sequence>
<keyword evidence="1" id="KW-0611">Plant defense</keyword>
<gene>
    <name evidence="2" type="ORF">F0562_007020</name>
</gene>
<dbReference type="PANTHER" id="PTHR36766">
    <property type="entry name" value="PLANT BROAD-SPECTRUM MILDEW RESISTANCE PROTEIN RPW8"/>
    <property type="match status" value="1"/>
</dbReference>
<evidence type="ECO:0000256" key="1">
    <source>
        <dbReference type="ARBA" id="ARBA00022821"/>
    </source>
</evidence>
<dbReference type="OrthoDB" id="2018467at2759"/>
<organism evidence="2 3">
    <name type="scientific">Nyssa sinensis</name>
    <dbReference type="NCBI Taxonomy" id="561372"/>
    <lineage>
        <taxon>Eukaryota</taxon>
        <taxon>Viridiplantae</taxon>
        <taxon>Streptophyta</taxon>
        <taxon>Embryophyta</taxon>
        <taxon>Tracheophyta</taxon>
        <taxon>Spermatophyta</taxon>
        <taxon>Magnoliopsida</taxon>
        <taxon>eudicotyledons</taxon>
        <taxon>Gunneridae</taxon>
        <taxon>Pentapetalae</taxon>
        <taxon>asterids</taxon>
        <taxon>Cornales</taxon>
        <taxon>Nyssaceae</taxon>
        <taxon>Nyssa</taxon>
    </lineage>
</organism>
<evidence type="ECO:0008006" key="4">
    <source>
        <dbReference type="Google" id="ProtNLM"/>
    </source>
</evidence>
<dbReference type="Gene3D" id="3.80.10.10">
    <property type="entry name" value="Ribonuclease Inhibitor"/>
    <property type="match status" value="1"/>
</dbReference>
<dbReference type="InterPro" id="IPR032675">
    <property type="entry name" value="LRR_dom_sf"/>
</dbReference>
<name>A0A5J5A523_9ASTE</name>
<evidence type="ECO:0000313" key="2">
    <source>
        <dbReference type="EMBL" id="KAA8525116.1"/>
    </source>
</evidence>
<dbReference type="SUPFAM" id="SSF52058">
    <property type="entry name" value="L domain-like"/>
    <property type="match status" value="1"/>
</dbReference>
<reference evidence="2 3" key="1">
    <citation type="submission" date="2019-09" db="EMBL/GenBank/DDBJ databases">
        <title>A chromosome-level genome assembly of the Chinese tupelo Nyssa sinensis.</title>
        <authorList>
            <person name="Yang X."/>
            <person name="Kang M."/>
            <person name="Yang Y."/>
            <person name="Xiong H."/>
            <person name="Wang M."/>
            <person name="Zhang Z."/>
            <person name="Wang Z."/>
            <person name="Wu H."/>
            <person name="Ma T."/>
            <person name="Liu J."/>
            <person name="Xi Z."/>
        </authorList>
    </citation>
    <scope>NUCLEOTIDE SEQUENCE [LARGE SCALE GENOMIC DNA]</scope>
    <source>
        <strain evidence="2">J267</strain>
        <tissue evidence="2">Leaf</tissue>
    </source>
</reference>
<dbReference type="AlphaFoldDB" id="A0A5J5A523"/>
<protein>
    <recommendedName>
        <fullName evidence="4">NB-ARC domain-containing protein</fullName>
    </recommendedName>
</protein>